<dbReference type="PANTHER" id="PTHR43649">
    <property type="entry name" value="ARABINOSE-BINDING PROTEIN-RELATED"/>
    <property type="match status" value="1"/>
</dbReference>
<organism evidence="9 10">
    <name type="scientific">Inquilinus ginsengisoli</name>
    <dbReference type="NCBI Taxonomy" id="363840"/>
    <lineage>
        <taxon>Bacteria</taxon>
        <taxon>Pseudomonadati</taxon>
        <taxon>Pseudomonadota</taxon>
        <taxon>Alphaproteobacteria</taxon>
        <taxon>Rhodospirillales</taxon>
        <taxon>Rhodospirillaceae</taxon>
        <taxon>Inquilinus</taxon>
    </lineage>
</organism>
<evidence type="ECO:0000256" key="4">
    <source>
        <dbReference type="ARBA" id="ARBA00022729"/>
    </source>
</evidence>
<dbReference type="EMBL" id="JAVDPW010000011">
    <property type="protein sequence ID" value="MDR6293359.1"/>
    <property type="molecule type" value="Genomic_DNA"/>
</dbReference>
<reference evidence="9 10" key="1">
    <citation type="submission" date="2023-07" db="EMBL/GenBank/DDBJ databases">
        <title>Sorghum-associated microbial communities from plants grown in Nebraska, USA.</title>
        <authorList>
            <person name="Schachtman D."/>
        </authorList>
    </citation>
    <scope>NUCLEOTIDE SEQUENCE [LARGE SCALE GENOMIC DNA]</scope>
    <source>
        <strain evidence="9 10">584</strain>
    </source>
</reference>
<accession>A0ABU1K0R1</accession>
<comment type="caution">
    <text evidence="9">The sequence shown here is derived from an EMBL/GenBank/DDBJ whole genome shotgun (WGS) entry which is preliminary data.</text>
</comment>
<comment type="similarity">
    <text evidence="2">Belongs to the bacterial solute-binding protein 1 family.</text>
</comment>
<keyword evidence="3" id="KW-1003">Cell membrane</keyword>
<feature type="signal peptide" evidence="8">
    <location>
        <begin position="1"/>
        <end position="26"/>
    </location>
</feature>
<evidence type="ECO:0000313" key="10">
    <source>
        <dbReference type="Proteomes" id="UP001262410"/>
    </source>
</evidence>
<keyword evidence="4 8" id="KW-0732">Signal</keyword>
<dbReference type="InterPro" id="IPR050490">
    <property type="entry name" value="Bact_solute-bd_prot1"/>
</dbReference>
<evidence type="ECO:0000256" key="8">
    <source>
        <dbReference type="SAM" id="SignalP"/>
    </source>
</evidence>
<proteinExistence type="inferred from homology"/>
<dbReference type="SUPFAM" id="SSF53850">
    <property type="entry name" value="Periplasmic binding protein-like II"/>
    <property type="match status" value="1"/>
</dbReference>
<dbReference type="InterPro" id="IPR006059">
    <property type="entry name" value="SBP"/>
</dbReference>
<evidence type="ECO:0000256" key="6">
    <source>
        <dbReference type="ARBA" id="ARBA00023139"/>
    </source>
</evidence>
<keyword evidence="7" id="KW-0449">Lipoprotein</keyword>
<dbReference type="Proteomes" id="UP001262410">
    <property type="component" value="Unassembled WGS sequence"/>
</dbReference>
<keyword evidence="10" id="KW-1185">Reference proteome</keyword>
<gene>
    <name evidence="9" type="ORF">E9232_005909</name>
</gene>
<dbReference type="RefSeq" id="WP_309800272.1">
    <property type="nucleotide sequence ID" value="NZ_JAVDPW010000011.1"/>
</dbReference>
<keyword evidence="6" id="KW-0564">Palmitate</keyword>
<evidence type="ECO:0000313" key="9">
    <source>
        <dbReference type="EMBL" id="MDR6293359.1"/>
    </source>
</evidence>
<evidence type="ECO:0000256" key="1">
    <source>
        <dbReference type="ARBA" id="ARBA00004418"/>
    </source>
</evidence>
<dbReference type="PANTHER" id="PTHR43649:SF33">
    <property type="entry name" value="POLYGALACTURONAN_RHAMNOGALACTURONAN-BINDING PROTEIN YTCQ"/>
    <property type="match status" value="1"/>
</dbReference>
<name>A0ABU1K0R1_9PROT</name>
<dbReference type="Pfam" id="PF01547">
    <property type="entry name" value="SBP_bac_1"/>
    <property type="match status" value="1"/>
</dbReference>
<dbReference type="Gene3D" id="3.40.190.10">
    <property type="entry name" value="Periplasmic binding protein-like II"/>
    <property type="match status" value="2"/>
</dbReference>
<feature type="chain" id="PRO_5045252593" evidence="8">
    <location>
        <begin position="27"/>
        <end position="483"/>
    </location>
</feature>
<protein>
    <submittedName>
        <fullName evidence="9">Aldouronate transport system substrate-binding protein</fullName>
    </submittedName>
</protein>
<comment type="subcellular location">
    <subcellularLocation>
        <location evidence="1">Periplasm</location>
    </subcellularLocation>
</comment>
<sequence length="483" mass="53423">MTKTLLGPALALVFAAALTSGPSAWAADPATIRIVSKDFTNSNPDDVKLLAAIEAGMAAQGHPVKLELVDLPPGGYADKLSLMLLSGDIPDLIYFQGGDQKIVEQGLLEDWRPWLEKAPHLKQALWAHNKPRLENYPYLIYPFPVRAKVGVIRQDWLEKTGLPAPQTLDDWEALFREIVDSDLDGDGKKDTWGITVATIPPAGATDELDEIFNQAFGVTATWIKDPSGQWISARVSTQERDKIAFYHKLFAEGLLDPDFITTKWDTREDKFYSGRVGVVLGVVGVNIDIYQGKMRQVHPGVNLVPLDPPKGPGGQGLRAVDVSRESRGFAMSALSEHKDDVVALLDFMASPQGQQIDRMGFEGEEWVKDGGTVKTTDKMSTWYPRFLIAQPETWMPPAPLLSAQAEKSIAIAQKFYSPDDSFVFPSDYTAQLDALENIYRSYVWKFVSGELPMEKWGDYVADWNANGGTAVTEYARTKLNGTN</sequence>
<keyword evidence="5" id="KW-0472">Membrane</keyword>
<evidence type="ECO:0000256" key="2">
    <source>
        <dbReference type="ARBA" id="ARBA00008520"/>
    </source>
</evidence>
<evidence type="ECO:0000256" key="7">
    <source>
        <dbReference type="ARBA" id="ARBA00023288"/>
    </source>
</evidence>
<evidence type="ECO:0000256" key="3">
    <source>
        <dbReference type="ARBA" id="ARBA00022475"/>
    </source>
</evidence>
<evidence type="ECO:0000256" key="5">
    <source>
        <dbReference type="ARBA" id="ARBA00023136"/>
    </source>
</evidence>